<gene>
    <name evidence="1" type="ORF">LKD45_08935</name>
</gene>
<evidence type="ECO:0000313" key="1">
    <source>
        <dbReference type="EMBL" id="MCC2167812.1"/>
    </source>
</evidence>
<accession>A0AAE3AXG3</accession>
<evidence type="ECO:0008006" key="3">
    <source>
        <dbReference type="Google" id="ProtNLM"/>
    </source>
</evidence>
<organism evidence="1 2">
    <name type="scientific">Gallintestinimicrobium propionicum</name>
    <dbReference type="NCBI Taxonomy" id="2981770"/>
    <lineage>
        <taxon>Bacteria</taxon>
        <taxon>Bacillati</taxon>
        <taxon>Bacillota</taxon>
        <taxon>Clostridia</taxon>
        <taxon>Lachnospirales</taxon>
        <taxon>Lachnospiraceae</taxon>
        <taxon>Gallintestinimicrobium</taxon>
    </lineage>
</organism>
<keyword evidence="2" id="KW-1185">Reference proteome</keyword>
<dbReference type="EMBL" id="JAJEQF010000020">
    <property type="protein sequence ID" value="MCC2167812.1"/>
    <property type="molecule type" value="Genomic_DNA"/>
</dbReference>
<name>A0AAE3AXG3_9FIRM</name>
<evidence type="ECO:0000313" key="2">
    <source>
        <dbReference type="Proteomes" id="UP001199355"/>
    </source>
</evidence>
<sequence length="45" mass="5067">MLRDLMKEDLIKGLLDIFSGDIEAIILYGSVARNSVFSLPRLIET</sequence>
<dbReference type="Proteomes" id="UP001199355">
    <property type="component" value="Unassembled WGS sequence"/>
</dbReference>
<reference evidence="1 2" key="1">
    <citation type="submission" date="2021-10" db="EMBL/GenBank/DDBJ databases">
        <title>Anaerobic single-cell dispensing facilitates the cultivation of human gut bacteria.</title>
        <authorList>
            <person name="Afrizal A."/>
        </authorList>
    </citation>
    <scope>NUCLEOTIDE SEQUENCE [LARGE SCALE GENOMIC DNA]</scope>
    <source>
        <strain evidence="1 2">CLA-AA-H244</strain>
    </source>
</reference>
<dbReference type="RefSeq" id="WP_308728312.1">
    <property type="nucleotide sequence ID" value="NZ_JAJEQF010000020.1"/>
</dbReference>
<protein>
    <recommendedName>
        <fullName evidence="3">Nucleotidyltransferase domain-containing protein</fullName>
    </recommendedName>
</protein>
<proteinExistence type="predicted"/>
<dbReference type="AlphaFoldDB" id="A0AAE3AXG3"/>
<comment type="caution">
    <text evidence="1">The sequence shown here is derived from an EMBL/GenBank/DDBJ whole genome shotgun (WGS) entry which is preliminary data.</text>
</comment>